<evidence type="ECO:0000313" key="4">
    <source>
        <dbReference type="Proteomes" id="UP000247702"/>
    </source>
</evidence>
<evidence type="ECO:0000313" key="3">
    <source>
        <dbReference type="EMBL" id="GBB98145.1"/>
    </source>
</evidence>
<organism evidence="3 4">
    <name type="scientific">Rhizophagus clarus</name>
    <dbReference type="NCBI Taxonomy" id="94130"/>
    <lineage>
        <taxon>Eukaryota</taxon>
        <taxon>Fungi</taxon>
        <taxon>Fungi incertae sedis</taxon>
        <taxon>Mucoromycota</taxon>
        <taxon>Glomeromycotina</taxon>
        <taxon>Glomeromycetes</taxon>
        <taxon>Glomerales</taxon>
        <taxon>Glomeraceae</taxon>
        <taxon>Rhizophagus</taxon>
    </lineage>
</organism>
<keyword evidence="4" id="KW-1185">Reference proteome</keyword>
<evidence type="ECO:0000256" key="1">
    <source>
        <dbReference type="ARBA" id="ARBA00010954"/>
    </source>
</evidence>
<dbReference type="GO" id="GO:0010737">
    <property type="term" value="P:protein kinase A signaling"/>
    <property type="evidence" value="ECO:0007669"/>
    <property type="project" value="TreeGrafter"/>
</dbReference>
<feature type="compositionally biased region" description="Polar residues" evidence="2">
    <location>
        <begin position="456"/>
        <end position="465"/>
    </location>
</feature>
<reference evidence="3 4" key="1">
    <citation type="submission" date="2017-11" db="EMBL/GenBank/DDBJ databases">
        <title>The genome of Rhizophagus clarus HR1 reveals common genetic basis of auxotrophy among arbuscular mycorrhizal fungi.</title>
        <authorList>
            <person name="Kobayashi Y."/>
        </authorList>
    </citation>
    <scope>NUCLEOTIDE SEQUENCE [LARGE SCALE GENOMIC DNA]</scope>
    <source>
        <strain evidence="3 4">HR1</strain>
    </source>
</reference>
<gene>
    <name evidence="3" type="ORF">RclHR1_03150008</name>
</gene>
<dbReference type="Pfam" id="PF05794">
    <property type="entry name" value="Tcp11"/>
    <property type="match status" value="1"/>
</dbReference>
<protein>
    <submittedName>
        <fullName evidence="3">Uncharacterized protein</fullName>
    </submittedName>
</protein>
<dbReference type="Proteomes" id="UP000247702">
    <property type="component" value="Unassembled WGS sequence"/>
</dbReference>
<dbReference type="PANTHER" id="PTHR12832">
    <property type="entry name" value="TESTIS-SPECIFIC PROTEIN PBS13 T-COMPLEX 11"/>
    <property type="match status" value="1"/>
</dbReference>
<dbReference type="AlphaFoldDB" id="A0A2Z6R7H0"/>
<sequence length="1022" mass="118117">MKPFLLLLYSGFVVQIKMKLPPALLQRALKRLANMHKTDSGFYVIDVLPLHNNSKRPFHLEKRMKSKKSFSSYRQSHGDEKLLQYGPYDAQIKREAILEQRRLKLARQYLHVKDVLIKQHQRALRDSSAKRSHIQQTLRLAEKNRNTILQRLVEQCAQEVARCKEVARQQQLKNQEEIDRRRANLERRQRATAARRAKLLTVPKSRIFSNETAIPPTREEAAVIIQNHWRYRQLSKVIKTYRSFGISVHVTENLSFQDTVRLLQKPAVIQATGKLLQKARKVSPLTCGANRYKNLSRVFLSAYMIVSHTNEILADIGHFERKLLTSAKVMLRELEHWLNEFSNDEPNKIHVNHLLSFLSAWDTYYNDFDNWKSKDSEKLASNLIAHYVELEKLWNTVKTQANAETEWRMNIVQQQEEIKSKIRNLGGDETISRLERCLRRLKEKLPNEGGDETDTTDSVTGVNNEQEAELIKEQESNTPPRQKFVPSPLVTKVSNLTQNSSELMSKSSSTTSYFAVSPSTSPLSSPLEPSTNTDLHRIMQSLGHDCDGLTNEQLAHEIIIDPEFELQPPKRTELEERVRSMATKAFFDSARADFEKGKYDVWIPNLLSDIKQRLVDLVPPTSPLQSSINEILDIDLIKQQTKVGVYNIRNCIVYITNTMLQICAPVRDEQIQELKNVTDLAEIFKRILEILDQMRLDLANYRVKAFRSYLKEHAVDYERRKFELALKSNRLTLDRTRTWLTPTIDSFLRTVAERNPENVYLPQHKHNHGIKFDQVYNEALVSFIFQQSIIDKNSCPETFLLDVERLWNFQNEGQAITIVAALLMLTKNVATNQANFSSDDDNLPKLKDTLFVLLLDGDTTIDNLTAEILNYLPSSLSSETQSLVKSMVSKTLSQSDKVFSLLSRRIQGVVKQHLQTGQFPKKETLAQYGVLTVAKELEQLSKKICVLGRYNREVYASWYDTVIKEHLSEIKEANKKKKQAAKGKLSMKIHNVKKQLYIVKLTNKLILLESFYFNKLFSIKLD</sequence>
<dbReference type="EMBL" id="BEXD01002391">
    <property type="protein sequence ID" value="GBB98145.1"/>
    <property type="molecule type" value="Genomic_DNA"/>
</dbReference>
<dbReference type="InterPro" id="IPR008862">
    <property type="entry name" value="Tcp11"/>
</dbReference>
<evidence type="ECO:0000256" key="2">
    <source>
        <dbReference type="SAM" id="MobiDB-lite"/>
    </source>
</evidence>
<proteinExistence type="inferred from homology"/>
<accession>A0A2Z6R7H0</accession>
<dbReference type="STRING" id="94130.A0A2Z6R7H0"/>
<dbReference type="PANTHER" id="PTHR12832:SF11">
    <property type="entry name" value="LD23868P"/>
    <property type="match status" value="1"/>
</dbReference>
<comment type="caution">
    <text evidence="3">The sequence shown here is derived from an EMBL/GenBank/DDBJ whole genome shotgun (WGS) entry which is preliminary data.</text>
</comment>
<feature type="region of interest" description="Disordered" evidence="2">
    <location>
        <begin position="443"/>
        <end position="486"/>
    </location>
</feature>
<name>A0A2Z6R7H0_9GLOM</name>
<comment type="similarity">
    <text evidence="1">Belongs to the TCP11 family.</text>
</comment>